<feature type="compositionally biased region" description="Basic residues" evidence="1">
    <location>
        <begin position="182"/>
        <end position="191"/>
    </location>
</feature>
<feature type="region of interest" description="Disordered" evidence="1">
    <location>
        <begin position="176"/>
        <end position="208"/>
    </location>
</feature>
<dbReference type="GO" id="GO:0071897">
    <property type="term" value="P:DNA biosynthetic process"/>
    <property type="evidence" value="ECO:0007669"/>
    <property type="project" value="UniProtKB-ARBA"/>
</dbReference>
<evidence type="ECO:0000259" key="2">
    <source>
        <dbReference type="PROSITE" id="PS50878"/>
    </source>
</evidence>
<proteinExistence type="predicted"/>
<accession>A0A8X6HGJ7</accession>
<evidence type="ECO:0000313" key="4">
    <source>
        <dbReference type="Proteomes" id="UP000887116"/>
    </source>
</evidence>
<dbReference type="CDD" id="cd01650">
    <property type="entry name" value="RT_nLTR_like"/>
    <property type="match status" value="1"/>
</dbReference>
<dbReference type="SMART" id="SM00355">
    <property type="entry name" value="ZnF_C2H2"/>
    <property type="match status" value="2"/>
</dbReference>
<reference evidence="3" key="1">
    <citation type="submission" date="2020-07" db="EMBL/GenBank/DDBJ databases">
        <title>Multicomponent nature underlies the extraordinary mechanical properties of spider dragline silk.</title>
        <authorList>
            <person name="Kono N."/>
            <person name="Nakamura H."/>
            <person name="Mori M."/>
            <person name="Yoshida Y."/>
            <person name="Ohtoshi R."/>
            <person name="Malay A.D."/>
            <person name="Moran D.A.P."/>
            <person name="Tomita M."/>
            <person name="Numata K."/>
            <person name="Arakawa K."/>
        </authorList>
    </citation>
    <scope>NUCLEOTIDE SEQUENCE</scope>
</reference>
<dbReference type="Pfam" id="PF00078">
    <property type="entry name" value="RVT_1"/>
    <property type="match status" value="1"/>
</dbReference>
<protein>
    <submittedName>
        <fullName evidence="3">Retrovirus-related Pol polyprotein from type-2 retrotransposable element R2DM</fullName>
    </submittedName>
</protein>
<dbReference type="Proteomes" id="UP000887116">
    <property type="component" value="Unassembled WGS sequence"/>
</dbReference>
<dbReference type="InterPro" id="IPR043502">
    <property type="entry name" value="DNA/RNA_pol_sf"/>
</dbReference>
<organism evidence="3 4">
    <name type="scientific">Trichonephila clavata</name>
    <name type="common">Joro spider</name>
    <name type="synonym">Nephila clavata</name>
    <dbReference type="NCBI Taxonomy" id="2740835"/>
    <lineage>
        <taxon>Eukaryota</taxon>
        <taxon>Metazoa</taxon>
        <taxon>Ecdysozoa</taxon>
        <taxon>Arthropoda</taxon>
        <taxon>Chelicerata</taxon>
        <taxon>Arachnida</taxon>
        <taxon>Araneae</taxon>
        <taxon>Araneomorphae</taxon>
        <taxon>Entelegynae</taxon>
        <taxon>Araneoidea</taxon>
        <taxon>Nephilidae</taxon>
        <taxon>Trichonephila</taxon>
    </lineage>
</organism>
<dbReference type="PANTHER" id="PTHR19446">
    <property type="entry name" value="REVERSE TRANSCRIPTASES"/>
    <property type="match status" value="1"/>
</dbReference>
<evidence type="ECO:0000313" key="3">
    <source>
        <dbReference type="EMBL" id="GFR23249.1"/>
    </source>
</evidence>
<dbReference type="OrthoDB" id="1702117at2759"/>
<dbReference type="SUPFAM" id="SSF56672">
    <property type="entry name" value="DNA/RNA polymerases"/>
    <property type="match status" value="1"/>
</dbReference>
<name>A0A8X6HGJ7_TRICU</name>
<dbReference type="PROSITE" id="PS50878">
    <property type="entry name" value="RT_POL"/>
    <property type="match status" value="1"/>
</dbReference>
<comment type="caution">
    <text evidence="3">The sequence shown here is derived from an EMBL/GenBank/DDBJ whole genome shotgun (WGS) entry which is preliminary data.</text>
</comment>
<dbReference type="AlphaFoldDB" id="A0A8X6HGJ7"/>
<feature type="domain" description="Reverse transcriptase" evidence="2">
    <location>
        <begin position="407"/>
        <end position="678"/>
    </location>
</feature>
<dbReference type="InterPro" id="IPR000477">
    <property type="entry name" value="RT_dom"/>
</dbReference>
<dbReference type="InterPro" id="IPR043128">
    <property type="entry name" value="Rev_trsase/Diguanyl_cyclase"/>
</dbReference>
<sequence>MVYHMLQVHGVPVPKKQRPGNSQDTSVAHQNPEVVGLQMESISICTPGVIIHGQTLRYTFPIPHEVKCPVVNCKHTFRTQKWYTTNTSLKRHLTAVHRLPHLQMEPWCAHCSTRLRTAPAAHPCFKNSSLMQGGMREGTWSCADCDFVATTRNGLLNHAKTHKRARLREDIPPLLIPLDPKTRRRNKKKKLASLTTGQPGDTPLAAPAIGLPATEDLSRDEENAIRRRERIDVLEPAALISFQEPLDLLLGTEDLQDRKDHFEALVQGLTTAVQGHFNLSRPPVVGSGSTRKGLDLLNPQLVQKAYRWNRRKCIRAITSPAGARCLIPKDDVFGFYKTIWESGGAPAERPMPEPPTRPAIVESLSQAFVLSCLQASENSSPGPDMISYRHWREVDPNCTTLTKVFNVCLKLADIPSEWKKSSTVLIHKSGPVDSLVNWRPISLSDTIYKLFTKCMTRKLSEWCETHEALSPAQKGFSPFDGVLEHNFIVSQHIEAARRLKKEKFVAWLDISNAFGSVPRQVIIEALYAKGVDHDFITLVNNIYEGSTTQVLTDDGPTAHIKLESGVKQGCPLSGLLFNIAIDAVLRNLQEDRDQRVVLAFADDLVLMADSAEELQDLIEATAQELNSLCLALNPSKCATMHLSGKVPVQTLPTPFHLDTIELRALADGDMYKYLGKPVGFFLQQSFNTPNDALAILTRISSSHLAPWQKIDALKTFFFPTLSFAMRTAQLGKDCWSKVDSAARKEIKSILSLPTNAAVGYVHGSRKFGNCGVPSAAEDSDFYLVDSAFKLLTSKDEEVAIQALGQLTRTVRHRLGREPSEGELGSYLSGSMENEFATSTNLLSNTWTVARKASSRQQVTWSFADGSPRLRGELSSSPFTTGSS</sequence>
<keyword evidence="4" id="KW-1185">Reference proteome</keyword>
<dbReference type="EMBL" id="BMAO01028269">
    <property type="protein sequence ID" value="GFR23249.1"/>
    <property type="molecule type" value="Genomic_DNA"/>
</dbReference>
<dbReference type="InterPro" id="IPR013087">
    <property type="entry name" value="Znf_C2H2_type"/>
</dbReference>
<gene>
    <name evidence="3" type="primary">pol</name>
    <name evidence="3" type="ORF">TNCT_689701</name>
</gene>
<dbReference type="Gene3D" id="3.30.70.270">
    <property type="match status" value="1"/>
</dbReference>
<evidence type="ECO:0000256" key="1">
    <source>
        <dbReference type="SAM" id="MobiDB-lite"/>
    </source>
</evidence>